<comment type="caution">
    <text evidence="1">The sequence shown here is derived from an EMBL/GenBank/DDBJ whole genome shotgun (WGS) entry which is preliminary data.</text>
</comment>
<organism evidence="1 2">
    <name type="scientific">Geodia barretti</name>
    <name type="common">Barrett's horny sponge</name>
    <dbReference type="NCBI Taxonomy" id="519541"/>
    <lineage>
        <taxon>Eukaryota</taxon>
        <taxon>Metazoa</taxon>
        <taxon>Porifera</taxon>
        <taxon>Demospongiae</taxon>
        <taxon>Heteroscleromorpha</taxon>
        <taxon>Tetractinellida</taxon>
        <taxon>Astrophorina</taxon>
        <taxon>Geodiidae</taxon>
        <taxon>Geodia</taxon>
    </lineage>
</organism>
<gene>
    <name evidence="1" type="ORF">GBAR_LOCUS18582</name>
</gene>
<evidence type="ECO:0000313" key="2">
    <source>
        <dbReference type="Proteomes" id="UP001174909"/>
    </source>
</evidence>
<accession>A0AA35WU69</accession>
<dbReference type="EMBL" id="CASHTH010002633">
    <property type="protein sequence ID" value="CAI8032934.1"/>
    <property type="molecule type" value="Genomic_DNA"/>
</dbReference>
<keyword evidence="2" id="KW-1185">Reference proteome</keyword>
<dbReference type="Proteomes" id="UP001174909">
    <property type="component" value="Unassembled WGS sequence"/>
</dbReference>
<proteinExistence type="predicted"/>
<name>A0AA35WU69_GEOBA</name>
<evidence type="ECO:0000313" key="1">
    <source>
        <dbReference type="EMBL" id="CAI8032934.1"/>
    </source>
</evidence>
<reference evidence="1" key="1">
    <citation type="submission" date="2023-03" db="EMBL/GenBank/DDBJ databases">
        <authorList>
            <person name="Steffen K."/>
            <person name="Cardenas P."/>
        </authorList>
    </citation>
    <scope>NUCLEOTIDE SEQUENCE</scope>
</reference>
<protein>
    <submittedName>
        <fullName evidence="1">Uncharacterized protein</fullName>
    </submittedName>
</protein>
<sequence>MISTSYERQRIVCCLESRSRNPVSSLKMFYFKISLPKSFFSDQHCFECCSLCGHSARHRANRLVQCLSLSH</sequence>
<dbReference type="AlphaFoldDB" id="A0AA35WU69"/>